<dbReference type="Proteomes" id="UP001602119">
    <property type="component" value="Unassembled WGS sequence"/>
</dbReference>
<evidence type="ECO:0000256" key="7">
    <source>
        <dbReference type="ARBA" id="ARBA00022723"/>
    </source>
</evidence>
<dbReference type="Pfam" id="PF01654">
    <property type="entry name" value="Cyt_bd_oxida_I"/>
    <property type="match status" value="1"/>
</dbReference>
<evidence type="ECO:0000256" key="4">
    <source>
        <dbReference type="ARBA" id="ARBA00022475"/>
    </source>
</evidence>
<dbReference type="InterPro" id="IPR002585">
    <property type="entry name" value="Cyt-d_ubiquinol_oxidase_su_1"/>
</dbReference>
<evidence type="ECO:0000313" key="14">
    <source>
        <dbReference type="Proteomes" id="UP001602119"/>
    </source>
</evidence>
<dbReference type="PANTHER" id="PTHR30365">
    <property type="entry name" value="CYTOCHROME D UBIQUINOL OXIDASE"/>
    <property type="match status" value="1"/>
</dbReference>
<keyword evidence="10 12" id="KW-0408">Iron</keyword>
<keyword evidence="5 12" id="KW-0349">Heme</keyword>
<feature type="transmembrane region" description="Helical" evidence="12">
    <location>
        <begin position="194"/>
        <end position="215"/>
    </location>
</feature>
<keyword evidence="9 12" id="KW-1133">Transmembrane helix</keyword>
<sequence>MLSPLALAAGPASPADLLAARMQMGFSLGWHIIIACLGVGMPGLLLFMEWRAVRTGDADRMLLARRWAKGVGVLFAVGAVSGTILSFEMGLLWPGLMDVYGQVIGIPFAMEGVAFFMEAIFLGIYLYAWDRLPPRIHMLSGLPIAIAGVASAFFVVCANAWMNQPRGFELENGRVTRVDPMAAMFNPATLHQTVHMIIAALMVTGFATAAVYAVGMLRGRRDRYHRLGFLTPFTLGAVLSPIQIFVGDYAGRVIAEYQPTKLAAAEALFRTRTHAPLSLGGVVRNDTLHWAVEVPSGLSLLVGLSPSTLVKGLDQVPRADRPPINPVHWGFDVMVASGFFLLLMSAWLAVAWWRRRDLPRPRLFLWLAALAGVAAVVAVEAGWIVTEVGRQPWIAVGRLRTIEAVNPAPGLWGGFLIVLVVYLVLTVATLYVLRLMTRAAPVRAVAPQERA</sequence>
<feature type="transmembrane region" description="Helical" evidence="12">
    <location>
        <begin position="329"/>
        <end position="351"/>
    </location>
</feature>
<comment type="subcellular location">
    <subcellularLocation>
        <location evidence="1">Cell membrane</location>
        <topology evidence="1">Multi-pass membrane protein</topology>
    </subcellularLocation>
</comment>
<evidence type="ECO:0000256" key="5">
    <source>
        <dbReference type="ARBA" id="ARBA00022617"/>
    </source>
</evidence>
<evidence type="ECO:0000256" key="10">
    <source>
        <dbReference type="ARBA" id="ARBA00023004"/>
    </source>
</evidence>
<evidence type="ECO:0000256" key="8">
    <source>
        <dbReference type="ARBA" id="ARBA00022982"/>
    </source>
</evidence>
<dbReference type="RefSeq" id="WP_387345761.1">
    <property type="nucleotide sequence ID" value="NZ_JBIAXI010000023.1"/>
</dbReference>
<evidence type="ECO:0000256" key="1">
    <source>
        <dbReference type="ARBA" id="ARBA00004651"/>
    </source>
</evidence>
<evidence type="ECO:0000256" key="11">
    <source>
        <dbReference type="ARBA" id="ARBA00023136"/>
    </source>
</evidence>
<feature type="transmembrane region" description="Helical" evidence="12">
    <location>
        <begin position="139"/>
        <end position="162"/>
    </location>
</feature>
<evidence type="ECO:0000313" key="13">
    <source>
        <dbReference type="EMBL" id="MFF4777359.1"/>
    </source>
</evidence>
<evidence type="ECO:0000256" key="2">
    <source>
        <dbReference type="ARBA" id="ARBA00009819"/>
    </source>
</evidence>
<gene>
    <name evidence="13" type="ORF">ACFY05_31335</name>
</gene>
<reference evidence="13 14" key="1">
    <citation type="submission" date="2024-10" db="EMBL/GenBank/DDBJ databases">
        <title>The Natural Products Discovery Center: Release of the First 8490 Sequenced Strains for Exploring Actinobacteria Biosynthetic Diversity.</title>
        <authorList>
            <person name="Kalkreuter E."/>
            <person name="Kautsar S.A."/>
            <person name="Yang D."/>
            <person name="Bader C.D."/>
            <person name="Teijaro C.N."/>
            <person name="Fluegel L."/>
            <person name="Davis C.M."/>
            <person name="Simpson J.R."/>
            <person name="Lauterbach L."/>
            <person name="Steele A.D."/>
            <person name="Gui C."/>
            <person name="Meng S."/>
            <person name="Li G."/>
            <person name="Viehrig K."/>
            <person name="Ye F."/>
            <person name="Su P."/>
            <person name="Kiefer A.F."/>
            <person name="Nichols A."/>
            <person name="Cepeda A.J."/>
            <person name="Yan W."/>
            <person name="Fan B."/>
            <person name="Jiang Y."/>
            <person name="Adhikari A."/>
            <person name="Zheng C.-J."/>
            <person name="Schuster L."/>
            <person name="Cowan T.M."/>
            <person name="Smanski M.J."/>
            <person name="Chevrette M.G."/>
            <person name="De Carvalho L.P.S."/>
            <person name="Shen B."/>
        </authorList>
    </citation>
    <scope>NUCLEOTIDE SEQUENCE [LARGE SCALE GENOMIC DNA]</scope>
    <source>
        <strain evidence="13 14">NPDC001281</strain>
    </source>
</reference>
<name>A0ABW6VDE2_MICFU</name>
<keyword evidence="4 12" id="KW-1003">Cell membrane</keyword>
<evidence type="ECO:0000256" key="3">
    <source>
        <dbReference type="ARBA" id="ARBA00022448"/>
    </source>
</evidence>
<keyword evidence="8 12" id="KW-0249">Electron transport</keyword>
<evidence type="ECO:0000256" key="9">
    <source>
        <dbReference type="ARBA" id="ARBA00022989"/>
    </source>
</evidence>
<dbReference type="PANTHER" id="PTHR30365:SF14">
    <property type="entry name" value="CYTOCHROME BD MENAQUINOL OXIDASE SUBUNIT I-RELATED"/>
    <property type="match status" value="1"/>
</dbReference>
<keyword evidence="11 12" id="KW-0472">Membrane</keyword>
<feature type="transmembrane region" description="Helical" evidence="12">
    <location>
        <begin position="363"/>
        <end position="385"/>
    </location>
</feature>
<proteinExistence type="inferred from homology"/>
<feature type="transmembrane region" description="Helical" evidence="12">
    <location>
        <begin position="411"/>
        <end position="433"/>
    </location>
</feature>
<comment type="caution">
    <text evidence="13">The sequence shown here is derived from an EMBL/GenBank/DDBJ whole genome shotgun (WGS) entry which is preliminary data.</text>
</comment>
<keyword evidence="7 12" id="KW-0479">Metal-binding</keyword>
<protein>
    <submittedName>
        <fullName evidence="13">Cytochrome ubiquinol oxidase subunit I</fullName>
    </submittedName>
</protein>
<keyword evidence="6 12" id="KW-0812">Transmembrane</keyword>
<organism evidence="13 14">
    <name type="scientific">Microtetraspora fusca</name>
    <dbReference type="NCBI Taxonomy" id="1997"/>
    <lineage>
        <taxon>Bacteria</taxon>
        <taxon>Bacillati</taxon>
        <taxon>Actinomycetota</taxon>
        <taxon>Actinomycetes</taxon>
        <taxon>Streptosporangiales</taxon>
        <taxon>Streptosporangiaceae</taxon>
        <taxon>Microtetraspora</taxon>
    </lineage>
</organism>
<keyword evidence="3 12" id="KW-0813">Transport</keyword>
<evidence type="ECO:0000256" key="12">
    <source>
        <dbReference type="PIRNR" id="PIRNR006446"/>
    </source>
</evidence>
<accession>A0ABW6VDE2</accession>
<dbReference type="PIRSF" id="PIRSF006446">
    <property type="entry name" value="Cyt_quinol_oxidase_1"/>
    <property type="match status" value="1"/>
</dbReference>
<feature type="transmembrane region" description="Helical" evidence="12">
    <location>
        <begin position="71"/>
        <end position="93"/>
    </location>
</feature>
<comment type="similarity">
    <text evidence="2 12">Belongs to the cytochrome ubiquinol oxidase subunit 1 family.</text>
</comment>
<feature type="transmembrane region" description="Helical" evidence="12">
    <location>
        <begin position="99"/>
        <end position="127"/>
    </location>
</feature>
<feature type="transmembrane region" description="Helical" evidence="12">
    <location>
        <begin position="30"/>
        <end position="50"/>
    </location>
</feature>
<dbReference type="EMBL" id="JBIAXI010000023">
    <property type="protein sequence ID" value="MFF4777359.1"/>
    <property type="molecule type" value="Genomic_DNA"/>
</dbReference>
<keyword evidence="14" id="KW-1185">Reference proteome</keyword>
<evidence type="ECO:0000256" key="6">
    <source>
        <dbReference type="ARBA" id="ARBA00022692"/>
    </source>
</evidence>
<feature type="transmembrane region" description="Helical" evidence="12">
    <location>
        <begin position="227"/>
        <end position="246"/>
    </location>
</feature>